<dbReference type="Gene3D" id="3.30.70.100">
    <property type="match status" value="1"/>
</dbReference>
<dbReference type="InterPro" id="IPR036163">
    <property type="entry name" value="HMA_dom_sf"/>
</dbReference>
<evidence type="ECO:0000313" key="3">
    <source>
        <dbReference type="Proteomes" id="UP000199039"/>
    </source>
</evidence>
<reference evidence="2 3" key="1">
    <citation type="submission" date="2016-09" db="EMBL/GenBank/DDBJ databases">
        <authorList>
            <person name="Capua I."/>
            <person name="De Benedictis P."/>
            <person name="Joannis T."/>
            <person name="Lombin L.H."/>
            <person name="Cattoli G."/>
        </authorList>
    </citation>
    <scope>NUCLEOTIDE SEQUENCE [LARGE SCALE GENOMIC DNA]</scope>
    <source>
        <strain evidence="2 3">ISLP-3</strain>
    </source>
</reference>
<gene>
    <name evidence="2" type="ORF">SAMN05216410_2977</name>
</gene>
<dbReference type="OrthoDB" id="9813965at2"/>
<dbReference type="EMBL" id="FMYH01000006">
    <property type="protein sequence ID" value="SDD22112.1"/>
    <property type="molecule type" value="Genomic_DNA"/>
</dbReference>
<dbReference type="Proteomes" id="UP000199039">
    <property type="component" value="Unassembled WGS sequence"/>
</dbReference>
<name>A0A1G6SYY0_9MICO</name>
<dbReference type="PROSITE" id="PS50846">
    <property type="entry name" value="HMA_2"/>
    <property type="match status" value="1"/>
</dbReference>
<accession>A0A1G6SYY0</accession>
<proteinExistence type="predicted"/>
<dbReference type="SUPFAM" id="SSF55008">
    <property type="entry name" value="HMA, heavy metal-associated domain"/>
    <property type="match status" value="1"/>
</dbReference>
<keyword evidence="3" id="KW-1185">Reference proteome</keyword>
<evidence type="ECO:0000259" key="1">
    <source>
        <dbReference type="PROSITE" id="PS50846"/>
    </source>
</evidence>
<organism evidence="2 3">
    <name type="scientific">Sanguibacter gelidistatuariae</name>
    <dbReference type="NCBI Taxonomy" id="1814289"/>
    <lineage>
        <taxon>Bacteria</taxon>
        <taxon>Bacillati</taxon>
        <taxon>Actinomycetota</taxon>
        <taxon>Actinomycetes</taxon>
        <taxon>Micrococcales</taxon>
        <taxon>Sanguibacteraceae</taxon>
        <taxon>Sanguibacter</taxon>
    </lineage>
</organism>
<feature type="domain" description="HMA" evidence="1">
    <location>
        <begin position="2"/>
        <end position="70"/>
    </location>
</feature>
<dbReference type="AlphaFoldDB" id="A0A1G6SYY0"/>
<protein>
    <submittedName>
        <fullName evidence="2">Copper chaperone CopZ</fullName>
    </submittedName>
</protein>
<dbReference type="STRING" id="1814289.SAMN05216410_2977"/>
<dbReference type="RefSeq" id="WP_093184470.1">
    <property type="nucleotide sequence ID" value="NZ_FMYH01000006.1"/>
</dbReference>
<evidence type="ECO:0000313" key="2">
    <source>
        <dbReference type="EMBL" id="SDD22112.1"/>
    </source>
</evidence>
<dbReference type="InterPro" id="IPR006121">
    <property type="entry name" value="HMA_dom"/>
</dbReference>
<sequence>MVTTAFAVEGLTCGSCLAEVLEQMRTVAGVSGAAIDLVVGGRSPVVVTSGAAMRTDQIRAAVEQAGFVLAADDRRAGPHDHGPEHVLATRISELDNSEFFLGGVR</sequence>
<dbReference type="GO" id="GO:0046872">
    <property type="term" value="F:metal ion binding"/>
    <property type="evidence" value="ECO:0007669"/>
    <property type="project" value="InterPro"/>
</dbReference>
<dbReference type="CDD" id="cd00371">
    <property type="entry name" value="HMA"/>
    <property type="match status" value="1"/>
</dbReference>